<organism evidence="2">
    <name type="scientific">Pelagomonas calceolata</name>
    <dbReference type="NCBI Taxonomy" id="35677"/>
    <lineage>
        <taxon>Eukaryota</taxon>
        <taxon>Sar</taxon>
        <taxon>Stramenopiles</taxon>
        <taxon>Ochrophyta</taxon>
        <taxon>Pelagophyceae</taxon>
        <taxon>Pelagomonadales</taxon>
        <taxon>Pelagomonadaceae</taxon>
        <taxon>Pelagomonas</taxon>
    </lineage>
</organism>
<evidence type="ECO:0000313" key="4">
    <source>
        <dbReference type="Proteomes" id="UP000789595"/>
    </source>
</evidence>
<reference evidence="3" key="2">
    <citation type="submission" date="2021-11" db="EMBL/GenBank/DDBJ databases">
        <authorList>
            <consortium name="Genoscope - CEA"/>
            <person name="William W."/>
        </authorList>
    </citation>
    <scope>NUCLEOTIDE SEQUENCE</scope>
</reference>
<dbReference type="EMBL" id="HBIW01011098">
    <property type="protein sequence ID" value="CAE0694048.1"/>
    <property type="molecule type" value="Transcribed_RNA"/>
</dbReference>
<reference evidence="2" key="1">
    <citation type="submission" date="2021-01" db="EMBL/GenBank/DDBJ databases">
        <authorList>
            <person name="Corre E."/>
            <person name="Pelletier E."/>
            <person name="Niang G."/>
            <person name="Scheremetjew M."/>
            <person name="Finn R."/>
            <person name="Kale V."/>
            <person name="Holt S."/>
            <person name="Cochrane G."/>
            <person name="Meng A."/>
            <person name="Brown T."/>
            <person name="Cohen L."/>
        </authorList>
    </citation>
    <scope>NUCLEOTIDE SEQUENCE</scope>
    <source>
        <strain evidence="2">CCMP1756</strain>
    </source>
</reference>
<protein>
    <recommendedName>
        <fullName evidence="5">Protein-tyrosine sulfotransferase</fullName>
    </recommendedName>
</protein>
<dbReference type="Pfam" id="PF13469">
    <property type="entry name" value="Sulfotransfer_3"/>
    <property type="match status" value="1"/>
</dbReference>
<dbReference type="InterPro" id="IPR027417">
    <property type="entry name" value="P-loop_NTPase"/>
</dbReference>
<name>A0A7S4E701_9STRA</name>
<evidence type="ECO:0000313" key="2">
    <source>
        <dbReference type="EMBL" id="CAE0694048.1"/>
    </source>
</evidence>
<keyword evidence="4" id="KW-1185">Reference proteome</keyword>
<evidence type="ECO:0000313" key="3">
    <source>
        <dbReference type="EMBL" id="CAH0372553.1"/>
    </source>
</evidence>
<dbReference type="AlphaFoldDB" id="A0A7S4E701"/>
<dbReference type="SUPFAM" id="SSF52540">
    <property type="entry name" value="P-loop containing nucleoside triphosphate hydrolases"/>
    <property type="match status" value="1"/>
</dbReference>
<dbReference type="Proteomes" id="UP000789595">
    <property type="component" value="Unassembled WGS sequence"/>
</dbReference>
<gene>
    <name evidence="2" type="ORF">PCAL00307_LOCUS9484</name>
    <name evidence="3" type="ORF">PECAL_3P25600</name>
</gene>
<evidence type="ECO:0000256" key="1">
    <source>
        <dbReference type="SAM" id="SignalP"/>
    </source>
</evidence>
<keyword evidence="1" id="KW-0732">Signal</keyword>
<proteinExistence type="predicted"/>
<accession>A0A7S4E701</accession>
<feature type="signal peptide" evidence="1">
    <location>
        <begin position="1"/>
        <end position="16"/>
    </location>
</feature>
<dbReference type="EMBL" id="CAKKNE010000003">
    <property type="protein sequence ID" value="CAH0372553.1"/>
    <property type="molecule type" value="Genomic_DNA"/>
</dbReference>
<evidence type="ECO:0008006" key="5">
    <source>
        <dbReference type="Google" id="ProtNLM"/>
    </source>
</evidence>
<sequence length="277" mass="29842">MLSLFAALLLLGSSGAVQLFVVVSAPRSGTEWLRLMLAGHPRVCCDGEVLLRLGRRAQRPGGLDIRRALDAFARGAAPEYDDVLRPCRKPGARARGFKWFDGQGGASVASENAALGNLSAWRAAHAAKLIVLERQGLAKLVSDRLKHLSSQRGVDAVPTHCRDASCAARVSAQRVTLDAGALETQLDAGVRRFSALLNWARAAAAFDDILYIAYGDLVADPERELRRAYRFLGVDEAWQANASVLTKSVSRPLAEVVANYGEVRAALLRTKWAGEVG</sequence>
<feature type="chain" id="PRO_5036212397" description="Protein-tyrosine sulfotransferase" evidence="1">
    <location>
        <begin position="17"/>
        <end position="277"/>
    </location>
</feature>
<dbReference type="Gene3D" id="3.40.50.300">
    <property type="entry name" value="P-loop containing nucleotide triphosphate hydrolases"/>
    <property type="match status" value="1"/>
</dbReference>